<gene>
    <name evidence="5" type="ORF">C4886_06870</name>
</gene>
<dbReference type="SUPFAM" id="SSF46689">
    <property type="entry name" value="Homeodomain-like"/>
    <property type="match status" value="1"/>
</dbReference>
<evidence type="ECO:0000256" key="2">
    <source>
        <dbReference type="ARBA" id="ARBA00023125"/>
    </source>
</evidence>
<evidence type="ECO:0000256" key="1">
    <source>
        <dbReference type="ARBA" id="ARBA00023015"/>
    </source>
</evidence>
<dbReference type="InterPro" id="IPR018060">
    <property type="entry name" value="HTH_AraC"/>
</dbReference>
<sequence length="173" mass="20143">MCCTARPWEIIRSFTVEMMHRSMTCWKISISNISATQNTAAPFSTPFWAMLLRFHENDIESILTKDSTGNSVTEILNYLNRHYQSVTLREAAKHFGYSTFHFSTLIKESTGRTFLQIIRDIKLNQACHALRETSLSNLAICELVGYESPEHFIRTFKKTYGMTPDEYRKKNRE</sequence>
<dbReference type="AlphaFoldDB" id="A0A367G0X5"/>
<dbReference type="InterPro" id="IPR009057">
    <property type="entry name" value="Homeodomain-like_sf"/>
</dbReference>
<accession>A0A367G0X5</accession>
<reference evidence="5 6" key="1">
    <citation type="submission" date="2018-02" db="EMBL/GenBank/DDBJ databases">
        <title>Complete genome sequencing of Faecalibacterium prausnitzii strains isolated from the human gut.</title>
        <authorList>
            <person name="Fitzgerald B.C."/>
            <person name="Shkoporov A.N."/>
            <person name="Ross P.R."/>
            <person name="Hill C."/>
        </authorList>
    </citation>
    <scope>NUCLEOTIDE SEQUENCE [LARGE SCALE GENOMIC DNA]</scope>
    <source>
        <strain evidence="5 6">APC942/31-1</strain>
    </source>
</reference>
<dbReference type="Pfam" id="PF12833">
    <property type="entry name" value="HTH_18"/>
    <property type="match status" value="1"/>
</dbReference>
<evidence type="ECO:0000313" key="5">
    <source>
        <dbReference type="EMBL" id="RCH44362.1"/>
    </source>
</evidence>
<organism evidence="5 6">
    <name type="scientific">Blautia obeum</name>
    <dbReference type="NCBI Taxonomy" id="40520"/>
    <lineage>
        <taxon>Bacteria</taxon>
        <taxon>Bacillati</taxon>
        <taxon>Bacillota</taxon>
        <taxon>Clostridia</taxon>
        <taxon>Lachnospirales</taxon>
        <taxon>Lachnospiraceae</taxon>
        <taxon>Blautia</taxon>
    </lineage>
</organism>
<dbReference type="GO" id="GO:0043565">
    <property type="term" value="F:sequence-specific DNA binding"/>
    <property type="evidence" value="ECO:0007669"/>
    <property type="project" value="InterPro"/>
</dbReference>
<dbReference type="Gene3D" id="1.10.10.60">
    <property type="entry name" value="Homeodomain-like"/>
    <property type="match status" value="2"/>
</dbReference>
<comment type="caution">
    <text evidence="5">The sequence shown here is derived from an EMBL/GenBank/DDBJ whole genome shotgun (WGS) entry which is preliminary data.</text>
</comment>
<dbReference type="InterPro" id="IPR020449">
    <property type="entry name" value="Tscrpt_reg_AraC-type_HTH"/>
</dbReference>
<dbReference type="PROSITE" id="PS01124">
    <property type="entry name" value="HTH_ARAC_FAMILY_2"/>
    <property type="match status" value="1"/>
</dbReference>
<evidence type="ECO:0000259" key="4">
    <source>
        <dbReference type="PROSITE" id="PS01124"/>
    </source>
</evidence>
<keyword evidence="1" id="KW-0805">Transcription regulation</keyword>
<dbReference type="SMART" id="SM00342">
    <property type="entry name" value="HTH_ARAC"/>
    <property type="match status" value="1"/>
</dbReference>
<keyword evidence="2" id="KW-0238">DNA-binding</keyword>
<keyword evidence="3" id="KW-0804">Transcription</keyword>
<feature type="domain" description="HTH araC/xylS-type" evidence="4">
    <location>
        <begin position="73"/>
        <end position="170"/>
    </location>
</feature>
<dbReference type="EMBL" id="PSQG01000008">
    <property type="protein sequence ID" value="RCH44362.1"/>
    <property type="molecule type" value="Genomic_DNA"/>
</dbReference>
<dbReference type="Proteomes" id="UP000253208">
    <property type="component" value="Unassembled WGS sequence"/>
</dbReference>
<dbReference type="PRINTS" id="PR00032">
    <property type="entry name" value="HTHARAC"/>
</dbReference>
<dbReference type="PANTHER" id="PTHR43280:SF2">
    <property type="entry name" value="HTH-TYPE TRANSCRIPTIONAL REGULATOR EXSA"/>
    <property type="match status" value="1"/>
</dbReference>
<name>A0A367G0X5_9FIRM</name>
<proteinExistence type="predicted"/>
<protein>
    <recommendedName>
        <fullName evidence="4">HTH araC/xylS-type domain-containing protein</fullName>
    </recommendedName>
</protein>
<evidence type="ECO:0000313" key="6">
    <source>
        <dbReference type="Proteomes" id="UP000253208"/>
    </source>
</evidence>
<dbReference type="GO" id="GO:0003700">
    <property type="term" value="F:DNA-binding transcription factor activity"/>
    <property type="evidence" value="ECO:0007669"/>
    <property type="project" value="InterPro"/>
</dbReference>
<evidence type="ECO:0000256" key="3">
    <source>
        <dbReference type="ARBA" id="ARBA00023163"/>
    </source>
</evidence>
<dbReference type="PANTHER" id="PTHR43280">
    <property type="entry name" value="ARAC-FAMILY TRANSCRIPTIONAL REGULATOR"/>
    <property type="match status" value="1"/>
</dbReference>